<name>A0A2H0ULC8_9BACT</name>
<evidence type="ECO:0000313" key="4">
    <source>
        <dbReference type="Proteomes" id="UP000229526"/>
    </source>
</evidence>
<keyword evidence="1" id="KW-0808">Transferase</keyword>
<evidence type="ECO:0000256" key="1">
    <source>
        <dbReference type="ARBA" id="ARBA00022679"/>
    </source>
</evidence>
<evidence type="ECO:0000313" key="3">
    <source>
        <dbReference type="EMBL" id="PIR87222.1"/>
    </source>
</evidence>
<dbReference type="GO" id="GO:0016779">
    <property type="term" value="F:nucleotidyltransferase activity"/>
    <property type="evidence" value="ECO:0007669"/>
    <property type="project" value="UniProtKB-KW"/>
</dbReference>
<dbReference type="AlphaFoldDB" id="A0A2H0ULC8"/>
<dbReference type="InterPro" id="IPR050385">
    <property type="entry name" value="Archaeal_FAD_synthase"/>
</dbReference>
<comment type="caution">
    <text evidence="3">The sequence shown here is derived from an EMBL/GenBank/DDBJ whole genome shotgun (WGS) entry which is preliminary data.</text>
</comment>
<dbReference type="InterPro" id="IPR014729">
    <property type="entry name" value="Rossmann-like_a/b/a_fold"/>
</dbReference>
<dbReference type="Gene3D" id="3.40.50.620">
    <property type="entry name" value="HUPs"/>
    <property type="match status" value="1"/>
</dbReference>
<accession>A0A2H0ULC8</accession>
<reference evidence="4" key="1">
    <citation type="submission" date="2017-09" db="EMBL/GenBank/DDBJ databases">
        <title>Depth-based differentiation of microbial function through sediment-hosted aquifers and enrichment of novel symbionts in the deep terrestrial subsurface.</title>
        <authorList>
            <person name="Probst A.J."/>
            <person name="Ladd B."/>
            <person name="Jarett J.K."/>
            <person name="Geller-Mcgrath D.E."/>
            <person name="Sieber C.M.K."/>
            <person name="Emerson J.B."/>
            <person name="Anantharaman K."/>
            <person name="Thomas B.C."/>
            <person name="Malmstrom R."/>
            <person name="Stieglmeier M."/>
            <person name="Klingl A."/>
            <person name="Woyke T."/>
            <person name="Ryan C.M."/>
            <person name="Banfield J.F."/>
        </authorList>
    </citation>
    <scope>NUCLEOTIDE SEQUENCE [LARGE SCALE GENOMIC DNA]</scope>
</reference>
<dbReference type="PANTHER" id="PTHR43793">
    <property type="entry name" value="FAD SYNTHASE"/>
    <property type="match status" value="1"/>
</dbReference>
<gene>
    <name evidence="3" type="ORF">COU11_01560</name>
</gene>
<keyword evidence="2" id="KW-0548">Nucleotidyltransferase</keyword>
<organism evidence="3 4">
    <name type="scientific">Candidatus Harrisonbacteria bacterium CG10_big_fil_rev_8_21_14_0_10_49_15</name>
    <dbReference type="NCBI Taxonomy" id="1974587"/>
    <lineage>
        <taxon>Bacteria</taxon>
        <taxon>Candidatus Harrisoniibacteriota</taxon>
    </lineage>
</organism>
<dbReference type="Proteomes" id="UP000229526">
    <property type="component" value="Unassembled WGS sequence"/>
</dbReference>
<dbReference type="GO" id="GO:0006747">
    <property type="term" value="P:FAD biosynthetic process"/>
    <property type="evidence" value="ECO:0007669"/>
    <property type="project" value="UniProtKB-UniPathway"/>
</dbReference>
<dbReference type="SUPFAM" id="SSF52374">
    <property type="entry name" value="Nucleotidylyl transferase"/>
    <property type="match status" value="1"/>
</dbReference>
<sequence>MQSMKVLVFGTFDGLHEGHRAMLCQARLIDHQGSDSTHYELPASPETSQGGSTKHYLVVAITPDHLAQELKGHQPRKSSAERIQALKDARLADEVILSDSQSHSWAILKRVKPNIIALGYDQDDLRQSLEAHLEQAYPDIETEEGWQTNQKKPTIVVLDPYHPETYKSSLLAD</sequence>
<evidence type="ECO:0000256" key="2">
    <source>
        <dbReference type="ARBA" id="ARBA00022695"/>
    </source>
</evidence>
<protein>
    <submittedName>
        <fullName evidence="3">Uncharacterized protein</fullName>
    </submittedName>
</protein>
<proteinExistence type="predicted"/>
<dbReference type="UniPathway" id="UPA00277">
    <property type="reaction ID" value="UER00407"/>
</dbReference>
<dbReference type="PANTHER" id="PTHR43793:SF1">
    <property type="entry name" value="FAD SYNTHASE"/>
    <property type="match status" value="1"/>
</dbReference>
<dbReference type="EMBL" id="PFBD01000015">
    <property type="protein sequence ID" value="PIR87222.1"/>
    <property type="molecule type" value="Genomic_DNA"/>
</dbReference>